<accession>A0ABR2N2P3</accession>
<dbReference type="SUPFAM" id="SSF50249">
    <property type="entry name" value="Nucleic acid-binding proteins"/>
    <property type="match status" value="1"/>
</dbReference>
<evidence type="ECO:0000259" key="3">
    <source>
        <dbReference type="Pfam" id="PF16900"/>
    </source>
</evidence>
<feature type="compositionally biased region" description="Polar residues" evidence="2">
    <location>
        <begin position="67"/>
        <end position="76"/>
    </location>
</feature>
<name>A0ABR2N2P3_9ASPA</name>
<proteinExistence type="predicted"/>
<feature type="compositionally biased region" description="Low complexity" evidence="2">
    <location>
        <begin position="28"/>
        <end position="41"/>
    </location>
</feature>
<dbReference type="EMBL" id="JBBWWR010000001">
    <property type="protein sequence ID" value="KAK8970769.1"/>
    <property type="molecule type" value="Genomic_DNA"/>
</dbReference>
<comment type="caution">
    <text evidence="4">The sequence shown here is derived from an EMBL/GenBank/DDBJ whole genome shotgun (WGS) entry which is preliminary data.</text>
</comment>
<feature type="region of interest" description="Disordered" evidence="2">
    <location>
        <begin position="24"/>
        <end position="77"/>
    </location>
</feature>
<protein>
    <recommendedName>
        <fullName evidence="3">Replication protein A OB domain-containing protein</fullName>
    </recommendedName>
</protein>
<sequence>MIVILNMEVLILESEIFGKFEAHPEPDSFSNKSSSSKNSSNHNGTRLSNGSCINSTSKAPSYPPTVQPSYNPSPNYKSHGAIAKMRLPLESSRSPLSTLIKGGGLSRRESYCQRRAPAIQQCPGRWKGLLLRSSRLRRRRDPSHLLQCCRRSLLRCRRGRKKVYTISRGSLKPAQKNFNHLSNDWEIFLETSSIVELCAEEEDGSIPAQNFNFTEISGIENAENNSIVDLIGMIVTSVKPSVTILRKNGMETQRRIVNLNDRSGRSVELTLWGDFCHREGRKLEDMLDSGEFPALAVKAGKVSDFSGKSVSTISATQLFIRPEIPEALMLREWFDNGGKGFLQFHLQRSYARSSSQ</sequence>
<dbReference type="PANTHER" id="PTHR23273:SF47">
    <property type="entry name" value="REPLICATION PROTEIN A 70 KDA DNA-BINDING SUBUNIT A"/>
    <property type="match status" value="1"/>
</dbReference>
<feature type="domain" description="Replication protein A OB" evidence="3">
    <location>
        <begin position="216"/>
        <end position="320"/>
    </location>
</feature>
<dbReference type="InterPro" id="IPR031657">
    <property type="entry name" value="REPA_OB_2"/>
</dbReference>
<feature type="compositionally biased region" description="Polar residues" evidence="2">
    <location>
        <begin position="42"/>
        <end position="59"/>
    </location>
</feature>
<dbReference type="Gene3D" id="2.40.50.140">
    <property type="entry name" value="Nucleic acid-binding proteins"/>
    <property type="match status" value="2"/>
</dbReference>
<dbReference type="PANTHER" id="PTHR23273">
    <property type="entry name" value="REPLICATION FACTOR A 1, RFA1"/>
    <property type="match status" value="1"/>
</dbReference>
<evidence type="ECO:0000256" key="1">
    <source>
        <dbReference type="ARBA" id="ARBA00023125"/>
    </source>
</evidence>
<gene>
    <name evidence="4" type="ORF">KSP40_PGU020902</name>
</gene>
<evidence type="ECO:0000313" key="5">
    <source>
        <dbReference type="Proteomes" id="UP001412067"/>
    </source>
</evidence>
<organism evidence="4 5">
    <name type="scientific">Platanthera guangdongensis</name>
    <dbReference type="NCBI Taxonomy" id="2320717"/>
    <lineage>
        <taxon>Eukaryota</taxon>
        <taxon>Viridiplantae</taxon>
        <taxon>Streptophyta</taxon>
        <taxon>Embryophyta</taxon>
        <taxon>Tracheophyta</taxon>
        <taxon>Spermatophyta</taxon>
        <taxon>Magnoliopsida</taxon>
        <taxon>Liliopsida</taxon>
        <taxon>Asparagales</taxon>
        <taxon>Orchidaceae</taxon>
        <taxon>Orchidoideae</taxon>
        <taxon>Orchideae</taxon>
        <taxon>Orchidinae</taxon>
        <taxon>Platanthera</taxon>
    </lineage>
</organism>
<dbReference type="Pfam" id="PF16900">
    <property type="entry name" value="REPA_OB_2"/>
    <property type="match status" value="1"/>
</dbReference>
<dbReference type="Proteomes" id="UP001412067">
    <property type="component" value="Unassembled WGS sequence"/>
</dbReference>
<evidence type="ECO:0000313" key="4">
    <source>
        <dbReference type="EMBL" id="KAK8970769.1"/>
    </source>
</evidence>
<reference evidence="4 5" key="1">
    <citation type="journal article" date="2022" name="Nat. Plants">
        <title>Genomes of leafy and leafless Platanthera orchids illuminate the evolution of mycoheterotrophy.</title>
        <authorList>
            <person name="Li M.H."/>
            <person name="Liu K.W."/>
            <person name="Li Z."/>
            <person name="Lu H.C."/>
            <person name="Ye Q.L."/>
            <person name="Zhang D."/>
            <person name="Wang J.Y."/>
            <person name="Li Y.F."/>
            <person name="Zhong Z.M."/>
            <person name="Liu X."/>
            <person name="Yu X."/>
            <person name="Liu D.K."/>
            <person name="Tu X.D."/>
            <person name="Liu B."/>
            <person name="Hao Y."/>
            <person name="Liao X.Y."/>
            <person name="Jiang Y.T."/>
            <person name="Sun W.H."/>
            <person name="Chen J."/>
            <person name="Chen Y.Q."/>
            <person name="Ai Y."/>
            <person name="Zhai J.W."/>
            <person name="Wu S.S."/>
            <person name="Zhou Z."/>
            <person name="Hsiao Y.Y."/>
            <person name="Wu W.L."/>
            <person name="Chen Y.Y."/>
            <person name="Lin Y.F."/>
            <person name="Hsu J.L."/>
            <person name="Li C.Y."/>
            <person name="Wang Z.W."/>
            <person name="Zhao X."/>
            <person name="Zhong W.Y."/>
            <person name="Ma X.K."/>
            <person name="Ma L."/>
            <person name="Huang J."/>
            <person name="Chen G.Z."/>
            <person name="Huang M.Z."/>
            <person name="Huang L."/>
            <person name="Peng D.H."/>
            <person name="Luo Y.B."/>
            <person name="Zou S.Q."/>
            <person name="Chen S.P."/>
            <person name="Lan S."/>
            <person name="Tsai W.C."/>
            <person name="Van de Peer Y."/>
            <person name="Liu Z.J."/>
        </authorList>
    </citation>
    <scope>NUCLEOTIDE SEQUENCE [LARGE SCALE GENOMIC DNA]</scope>
    <source>
        <strain evidence="4">Lor288</strain>
    </source>
</reference>
<keyword evidence="1" id="KW-0238">DNA-binding</keyword>
<dbReference type="InterPro" id="IPR012340">
    <property type="entry name" value="NA-bd_OB-fold"/>
</dbReference>
<dbReference type="CDD" id="cd04475">
    <property type="entry name" value="RPA1_DBD_B"/>
    <property type="match status" value="1"/>
</dbReference>
<keyword evidence="5" id="KW-1185">Reference proteome</keyword>
<evidence type="ECO:0000256" key="2">
    <source>
        <dbReference type="SAM" id="MobiDB-lite"/>
    </source>
</evidence>